<feature type="transmembrane region" description="Helical" evidence="1">
    <location>
        <begin position="130"/>
        <end position="152"/>
    </location>
</feature>
<dbReference type="OrthoDB" id="127555at2"/>
<gene>
    <name evidence="2" type="ORF">E2C06_28845</name>
</gene>
<dbReference type="Pfam" id="PF12679">
    <property type="entry name" value="ABC2_membrane_2"/>
    <property type="match status" value="1"/>
</dbReference>
<dbReference type="Proteomes" id="UP000295096">
    <property type="component" value="Unassembled WGS sequence"/>
</dbReference>
<feature type="transmembrane region" description="Helical" evidence="1">
    <location>
        <begin position="45"/>
        <end position="67"/>
    </location>
</feature>
<feature type="transmembrane region" description="Helical" evidence="1">
    <location>
        <begin position="88"/>
        <end position="118"/>
    </location>
</feature>
<feature type="transmembrane region" description="Helical" evidence="1">
    <location>
        <begin position="202"/>
        <end position="226"/>
    </location>
</feature>
<dbReference type="GO" id="GO:0005886">
    <property type="term" value="C:plasma membrane"/>
    <property type="evidence" value="ECO:0007669"/>
    <property type="project" value="UniProtKB-SubCell"/>
</dbReference>
<reference evidence="2 3" key="1">
    <citation type="journal article" date="2016" name="J. Microbiol.">
        <title>Dankookia rubra gen. nov., sp. nov., an alphaproteobacterium isolated from sediment of a shallow stream.</title>
        <authorList>
            <person name="Kim W.H."/>
            <person name="Kim D.H."/>
            <person name="Kang K."/>
            <person name="Ahn T.Y."/>
        </authorList>
    </citation>
    <scope>NUCLEOTIDE SEQUENCE [LARGE SCALE GENOMIC DNA]</scope>
    <source>
        <strain evidence="2 3">JCM30602</strain>
    </source>
</reference>
<organism evidence="2 3">
    <name type="scientific">Dankookia rubra</name>
    <dbReference type="NCBI Taxonomy" id="1442381"/>
    <lineage>
        <taxon>Bacteria</taxon>
        <taxon>Pseudomonadati</taxon>
        <taxon>Pseudomonadota</taxon>
        <taxon>Alphaproteobacteria</taxon>
        <taxon>Acetobacterales</taxon>
        <taxon>Roseomonadaceae</taxon>
        <taxon>Dankookia</taxon>
    </lineage>
</organism>
<feature type="transmembrane region" description="Helical" evidence="1">
    <location>
        <begin position="159"/>
        <end position="182"/>
    </location>
</feature>
<comment type="caution">
    <text evidence="2">The sequence shown here is derived from an EMBL/GenBank/DDBJ whole genome shotgun (WGS) entry which is preliminary data.</text>
</comment>
<dbReference type="GO" id="GO:0140359">
    <property type="term" value="F:ABC-type transporter activity"/>
    <property type="evidence" value="ECO:0007669"/>
    <property type="project" value="InterPro"/>
</dbReference>
<protein>
    <submittedName>
        <fullName evidence="2">ABC transporter permease</fullName>
    </submittedName>
</protein>
<proteinExistence type="predicted"/>
<keyword evidence="3" id="KW-1185">Reference proteome</keyword>
<feature type="transmembrane region" description="Helical" evidence="1">
    <location>
        <begin position="238"/>
        <end position="260"/>
    </location>
</feature>
<evidence type="ECO:0000256" key="1">
    <source>
        <dbReference type="SAM" id="Phobius"/>
    </source>
</evidence>
<dbReference type="AlphaFoldDB" id="A0A4R5Q887"/>
<evidence type="ECO:0000313" key="2">
    <source>
        <dbReference type="EMBL" id="TDH59154.1"/>
    </source>
</evidence>
<keyword evidence="1" id="KW-0472">Membrane</keyword>
<accession>A0A4R5Q887</accession>
<keyword evidence="1" id="KW-0812">Transmembrane</keyword>
<sequence length="426" mass="44715">MALLLCPVVGYGFTEAVGLYAEASRSAEGFPELARGMTPLDGVLVPTLGAFYVAVTLLFPFVAIRTLGGDKENGGLKLLLQLPHSPVVLVLAKLAAAITGWLLALVPALSALFLWAALGGHLHVPETLNLLLGHLLYGLLVAAVGLFAASVADGPATAAIGALAFVLGAWVLDFAAAGQGAWMRRLADLSPTAALRGFEGGLLALPAVLGMLIAAAALVALAVVWLPPGRPVPRKLALSAAVLAAAAALSLASAQARLYADLSESRRNSFAPGDEAALRRLSEPLAITVHLSPDDPRLADFERQVLGKLRRLVPRISVTIAETPKGLLTPSGDDRYGLVFYDYGARHDESRSTSFREVLPLLFALAGATPERIEAADYPGYPLVADARPAAPWFYAVLPALLALAWWRVRRAGAAPDWLQHKGGVP</sequence>
<evidence type="ECO:0000313" key="3">
    <source>
        <dbReference type="Proteomes" id="UP000295096"/>
    </source>
</evidence>
<keyword evidence="1" id="KW-1133">Transmembrane helix</keyword>
<dbReference type="EMBL" id="SMSJ01000078">
    <property type="protein sequence ID" value="TDH59154.1"/>
    <property type="molecule type" value="Genomic_DNA"/>
</dbReference>
<name>A0A4R5Q887_9PROT</name>